<evidence type="ECO:0000256" key="9">
    <source>
        <dbReference type="ARBA" id="ARBA00034808"/>
    </source>
</evidence>
<gene>
    <name evidence="12" type="ORF">TRICI_004682</name>
</gene>
<keyword evidence="4" id="KW-0347">Helicase</keyword>
<dbReference type="Gene3D" id="3.40.50.300">
    <property type="entry name" value="P-loop containing nucleotide triphosphate hydrolases"/>
    <property type="match status" value="1"/>
</dbReference>
<comment type="similarity">
    <text evidence="1">Belongs to the helicase family. SKI2 subfamily.</text>
</comment>
<feature type="domain" description="Helicase C-terminal" evidence="11">
    <location>
        <begin position="1"/>
        <end position="212"/>
    </location>
</feature>
<dbReference type="OrthoDB" id="5575at2759"/>
<dbReference type="Pfam" id="PF00271">
    <property type="entry name" value="Helicase_C"/>
    <property type="match status" value="1"/>
</dbReference>
<keyword evidence="5" id="KW-0067">ATP-binding</keyword>
<dbReference type="InterPro" id="IPR035892">
    <property type="entry name" value="C2_domain_sf"/>
</dbReference>
<dbReference type="FunFam" id="1.10.3380.10:FF:000002">
    <property type="entry name" value="Activating signal cointegrator 1 complex subunit 3"/>
    <property type="match status" value="1"/>
</dbReference>
<dbReference type="Gene3D" id="1.10.10.10">
    <property type="entry name" value="Winged helix-like DNA-binding domain superfamily/Winged helix DNA-binding domain"/>
    <property type="match status" value="1"/>
</dbReference>
<dbReference type="GO" id="GO:0016787">
    <property type="term" value="F:hydrolase activity"/>
    <property type="evidence" value="ECO:0007669"/>
    <property type="project" value="UniProtKB-KW"/>
</dbReference>
<dbReference type="SUPFAM" id="SSF158702">
    <property type="entry name" value="Sec63 N-terminal domain-like"/>
    <property type="match status" value="1"/>
</dbReference>
<comment type="caution">
    <text evidence="12">The sequence shown here is derived from an EMBL/GenBank/DDBJ whole genome shotgun (WGS) entry which is preliminary data.</text>
</comment>
<comment type="catalytic activity">
    <reaction evidence="10">
        <text>ATP + H2O = ADP + phosphate + H(+)</text>
        <dbReference type="Rhea" id="RHEA:13065"/>
        <dbReference type="ChEBI" id="CHEBI:15377"/>
        <dbReference type="ChEBI" id="CHEBI:15378"/>
        <dbReference type="ChEBI" id="CHEBI:30616"/>
        <dbReference type="ChEBI" id="CHEBI:43474"/>
        <dbReference type="ChEBI" id="CHEBI:456216"/>
        <dbReference type="EC" id="5.6.2.4"/>
    </reaction>
</comment>
<sequence length="573" mass="65054">MNKPAFLAIKSHSPTKPVLIFVASRRQTRITAQDLIHLCGMEENPRRFLHMSDEELEQILPMIQDETLKLSLQFGIALHHAGLVDSDRKISHELFANNKVQILVATSTLAWGVNLPAYLVIIKGTQFFDAKIDNYRDMDLTDVLQMMGRAGRPAYDTSGVAIVYTKESTKSFYKYFLNSGFPVESSLHKVLADHLGAEISSGSVKTKQDALDFLTWTFLFRRIHKNPTYYGIADHSEEGVNKWIVDLVDKTMDDLAESGCLSIMSGGNVAPTPFLQISSYYYLSHKTIRMFLQRLKPDSGLMEILSCLCRSTEYDELPIRHNEDLINAELSEQVRYKAEDGIGDIRIIDPHVKAFLLVQTFIERLEFPIADYVQDTVSVLDQALRILQAMTDTVAEMGYLKTVLNIITLMQCIKQASWEYHDPVTLLPGMKRKERRAQGGVKLDELGRGRKAESMVSKLNVDRNQIAEFKKVAHSLPVLDIQVLRDEENTDCLKITMVHVNSRVPKNSYTPQFHKPQRESWFVIVGSPDDRVLRLKRVTPSSKGEMDMELIAPGASKVFIVNDSMDLVYEYSI</sequence>
<evidence type="ECO:0000256" key="4">
    <source>
        <dbReference type="ARBA" id="ARBA00022806"/>
    </source>
</evidence>
<dbReference type="PROSITE" id="PS51194">
    <property type="entry name" value="HELICASE_CTER"/>
    <property type="match status" value="1"/>
</dbReference>
<keyword evidence="6" id="KW-0413">Isomerase</keyword>
<organism evidence="12 13">
    <name type="scientific">Trichomonascus ciferrii</name>
    <dbReference type="NCBI Taxonomy" id="44093"/>
    <lineage>
        <taxon>Eukaryota</taxon>
        <taxon>Fungi</taxon>
        <taxon>Dikarya</taxon>
        <taxon>Ascomycota</taxon>
        <taxon>Saccharomycotina</taxon>
        <taxon>Dipodascomycetes</taxon>
        <taxon>Dipodascales</taxon>
        <taxon>Trichomonascaceae</taxon>
        <taxon>Trichomonascus</taxon>
        <taxon>Trichomonascus ciferrii complex</taxon>
    </lineage>
</organism>
<dbReference type="SUPFAM" id="SSF52540">
    <property type="entry name" value="P-loop containing nucleoside triphosphate hydrolases"/>
    <property type="match status" value="1"/>
</dbReference>
<proteinExistence type="inferred from homology"/>
<protein>
    <recommendedName>
        <fullName evidence="9">DNA 3'-5' helicase</fullName>
        <ecNumber evidence="9">5.6.2.4</ecNumber>
    </recommendedName>
</protein>
<evidence type="ECO:0000256" key="5">
    <source>
        <dbReference type="ARBA" id="ARBA00022840"/>
    </source>
</evidence>
<dbReference type="AlphaFoldDB" id="A0A642V067"/>
<dbReference type="GO" id="GO:0051321">
    <property type="term" value="P:meiotic cell cycle"/>
    <property type="evidence" value="ECO:0007669"/>
    <property type="project" value="UniProtKB-KW"/>
</dbReference>
<dbReference type="VEuPathDB" id="FungiDB:TRICI_004682"/>
<dbReference type="SMART" id="SM00490">
    <property type="entry name" value="HELICc"/>
    <property type="match status" value="1"/>
</dbReference>
<evidence type="ECO:0000313" key="12">
    <source>
        <dbReference type="EMBL" id="KAA8908965.1"/>
    </source>
</evidence>
<evidence type="ECO:0000256" key="6">
    <source>
        <dbReference type="ARBA" id="ARBA00023235"/>
    </source>
</evidence>
<dbReference type="InterPro" id="IPR004179">
    <property type="entry name" value="Sec63-dom"/>
</dbReference>
<dbReference type="InterPro" id="IPR057842">
    <property type="entry name" value="WH_MER3"/>
</dbReference>
<dbReference type="GO" id="GO:0043138">
    <property type="term" value="F:3'-5' DNA helicase activity"/>
    <property type="evidence" value="ECO:0007669"/>
    <property type="project" value="UniProtKB-EC"/>
</dbReference>
<accession>A0A642V067</accession>
<dbReference type="EC" id="5.6.2.4" evidence="9"/>
<dbReference type="SUPFAM" id="SSF81296">
    <property type="entry name" value="E set domains"/>
    <property type="match status" value="1"/>
</dbReference>
<dbReference type="PANTHER" id="PTHR47835:SF3">
    <property type="entry name" value="HELICASE FOR MEIOSIS 1"/>
    <property type="match status" value="1"/>
</dbReference>
<dbReference type="Gene3D" id="1.10.3380.10">
    <property type="entry name" value="Sec63 N-terminal domain-like domain"/>
    <property type="match status" value="1"/>
</dbReference>
<dbReference type="Proteomes" id="UP000761534">
    <property type="component" value="Unassembled WGS sequence"/>
</dbReference>
<evidence type="ECO:0000256" key="10">
    <source>
        <dbReference type="ARBA" id="ARBA00048988"/>
    </source>
</evidence>
<evidence type="ECO:0000256" key="2">
    <source>
        <dbReference type="ARBA" id="ARBA00022741"/>
    </source>
</evidence>
<evidence type="ECO:0000313" key="13">
    <source>
        <dbReference type="Proteomes" id="UP000761534"/>
    </source>
</evidence>
<keyword evidence="7" id="KW-0469">Meiosis</keyword>
<dbReference type="EMBL" id="SWFS01000354">
    <property type="protein sequence ID" value="KAA8908965.1"/>
    <property type="molecule type" value="Genomic_DNA"/>
</dbReference>
<dbReference type="Pfam" id="PF23445">
    <property type="entry name" value="WHD_SNRNP200"/>
    <property type="match status" value="1"/>
</dbReference>
<dbReference type="SUPFAM" id="SSF46785">
    <property type="entry name" value="Winged helix' DNA-binding domain"/>
    <property type="match status" value="1"/>
</dbReference>
<dbReference type="InterPro" id="IPR027417">
    <property type="entry name" value="P-loop_NTPase"/>
</dbReference>
<dbReference type="InterPro" id="IPR036390">
    <property type="entry name" value="WH_DNA-bd_sf"/>
</dbReference>
<evidence type="ECO:0000256" key="7">
    <source>
        <dbReference type="ARBA" id="ARBA00023254"/>
    </source>
</evidence>
<reference evidence="12" key="1">
    <citation type="journal article" date="2019" name="G3 (Bethesda)">
        <title>Genome Assemblies of Two Rare Opportunistic Yeast Pathogens: Diutina rugosa (syn. Candida rugosa) and Trichomonascus ciferrii (syn. Candida ciferrii).</title>
        <authorList>
            <person name="Mixao V."/>
            <person name="Saus E."/>
            <person name="Hansen A.P."/>
            <person name="Lass-Florl C."/>
            <person name="Gabaldon T."/>
        </authorList>
    </citation>
    <scope>NUCLEOTIDE SEQUENCE</scope>
    <source>
        <strain evidence="12">CBS 4856</strain>
    </source>
</reference>
<dbReference type="InterPro" id="IPR036388">
    <property type="entry name" value="WH-like_DNA-bd_sf"/>
</dbReference>
<evidence type="ECO:0000259" key="11">
    <source>
        <dbReference type="PROSITE" id="PS51194"/>
    </source>
</evidence>
<dbReference type="Gene3D" id="2.60.40.150">
    <property type="entry name" value="C2 domain"/>
    <property type="match status" value="1"/>
</dbReference>
<dbReference type="CDD" id="cd18795">
    <property type="entry name" value="SF2_C_Ski2"/>
    <property type="match status" value="1"/>
</dbReference>
<keyword evidence="2" id="KW-0547">Nucleotide-binding</keyword>
<dbReference type="FunFam" id="3.40.50.300:FF:000231">
    <property type="entry name" value="Activating signal cointegrator 1 complex subunit 3"/>
    <property type="match status" value="1"/>
</dbReference>
<dbReference type="GO" id="GO:0005524">
    <property type="term" value="F:ATP binding"/>
    <property type="evidence" value="ECO:0007669"/>
    <property type="project" value="UniProtKB-KW"/>
</dbReference>
<keyword evidence="13" id="KW-1185">Reference proteome</keyword>
<dbReference type="InterPro" id="IPR001650">
    <property type="entry name" value="Helicase_C-like"/>
</dbReference>
<dbReference type="InterPro" id="IPR052247">
    <property type="entry name" value="Meiotic_Crossover_Helicase"/>
</dbReference>
<dbReference type="SMART" id="SM00973">
    <property type="entry name" value="Sec63"/>
    <property type="match status" value="1"/>
</dbReference>
<dbReference type="InterPro" id="IPR014756">
    <property type="entry name" value="Ig_E-set"/>
</dbReference>
<dbReference type="Pfam" id="PF02889">
    <property type="entry name" value="Sec63"/>
    <property type="match status" value="1"/>
</dbReference>
<comment type="catalytic activity">
    <reaction evidence="8">
        <text>Couples ATP hydrolysis with the unwinding of duplex DNA by translocating in the 3'-5' direction.</text>
        <dbReference type="EC" id="5.6.2.4"/>
    </reaction>
</comment>
<evidence type="ECO:0000256" key="1">
    <source>
        <dbReference type="ARBA" id="ARBA00010140"/>
    </source>
</evidence>
<dbReference type="PANTHER" id="PTHR47835">
    <property type="entry name" value="HFM1, ATP DEPENDENT DNA HELICASE HOMOLOG"/>
    <property type="match status" value="1"/>
</dbReference>
<evidence type="ECO:0000256" key="3">
    <source>
        <dbReference type="ARBA" id="ARBA00022801"/>
    </source>
</evidence>
<evidence type="ECO:0000256" key="8">
    <source>
        <dbReference type="ARBA" id="ARBA00034617"/>
    </source>
</evidence>
<name>A0A642V067_9ASCO</name>
<dbReference type="FunFam" id="1.10.10.10:FF:000012">
    <property type="entry name" value="U5 small nuclear ribonucleoprotein helicase"/>
    <property type="match status" value="1"/>
</dbReference>
<keyword evidence="3" id="KW-0378">Hydrolase</keyword>